<dbReference type="FunFam" id="3.30.710.10:FF:000159">
    <property type="entry name" value="Speckle-type POZ protein B"/>
    <property type="match status" value="1"/>
</dbReference>
<accession>A0A4S2KUG4</accession>
<evidence type="ECO:0000256" key="6">
    <source>
        <dbReference type="SAM" id="SignalP"/>
    </source>
</evidence>
<evidence type="ECO:0000256" key="4">
    <source>
        <dbReference type="ARBA" id="ARBA00022786"/>
    </source>
</evidence>
<dbReference type="Gene3D" id="6.20.250.50">
    <property type="match status" value="1"/>
</dbReference>
<dbReference type="Proteomes" id="UP000310200">
    <property type="component" value="Unassembled WGS sequence"/>
</dbReference>
<dbReference type="SMART" id="SM00225">
    <property type="entry name" value="BTB"/>
    <property type="match status" value="1"/>
</dbReference>
<reference evidence="9 10" key="1">
    <citation type="journal article" date="2019" name="Philos. Trans. R. Soc. Lond., B, Biol. Sci.">
        <title>Ant behaviour and brain gene expression of defending hosts depend on the ecological success of the intruding social parasite.</title>
        <authorList>
            <person name="Kaur R."/>
            <person name="Stoldt M."/>
            <person name="Jongepier E."/>
            <person name="Feldmeyer B."/>
            <person name="Menzel F."/>
            <person name="Bornberg-Bauer E."/>
            <person name="Foitzik S."/>
        </authorList>
    </citation>
    <scope>NUCLEOTIDE SEQUENCE [LARGE SCALE GENOMIC DNA]</scope>
    <source>
        <tissue evidence="9">Whole body</tissue>
    </source>
</reference>
<dbReference type="PROSITE" id="PS50097">
    <property type="entry name" value="BTB"/>
    <property type="match status" value="1"/>
</dbReference>
<proteinExistence type="inferred from homology"/>
<dbReference type="PROSITE" id="PS50144">
    <property type="entry name" value="MATH"/>
    <property type="match status" value="1"/>
</dbReference>
<dbReference type="InterPro" id="IPR056423">
    <property type="entry name" value="BACK_BPM_SPOP"/>
</dbReference>
<keyword evidence="6" id="KW-0732">Signal</keyword>
<dbReference type="InterPro" id="IPR008974">
    <property type="entry name" value="TRAF-like"/>
</dbReference>
<protein>
    <submittedName>
        <fullName evidence="9">Protein roadkill</fullName>
    </submittedName>
</protein>
<name>A0A4S2KUG4_9HYME</name>
<organism evidence="9 10">
    <name type="scientific">Temnothorax longispinosus</name>
    <dbReference type="NCBI Taxonomy" id="300112"/>
    <lineage>
        <taxon>Eukaryota</taxon>
        <taxon>Metazoa</taxon>
        <taxon>Ecdysozoa</taxon>
        <taxon>Arthropoda</taxon>
        <taxon>Hexapoda</taxon>
        <taxon>Insecta</taxon>
        <taxon>Pterygota</taxon>
        <taxon>Neoptera</taxon>
        <taxon>Endopterygota</taxon>
        <taxon>Hymenoptera</taxon>
        <taxon>Apocrita</taxon>
        <taxon>Aculeata</taxon>
        <taxon>Formicoidea</taxon>
        <taxon>Formicidae</taxon>
        <taxon>Myrmicinae</taxon>
        <taxon>Temnothorax</taxon>
    </lineage>
</organism>
<feature type="domain" description="BTB" evidence="7">
    <location>
        <begin position="202"/>
        <end position="269"/>
    </location>
</feature>
<dbReference type="InterPro" id="IPR002083">
    <property type="entry name" value="MATH/TRAF_dom"/>
</dbReference>
<evidence type="ECO:0000256" key="3">
    <source>
        <dbReference type="ARBA" id="ARBA00010846"/>
    </source>
</evidence>
<dbReference type="AlphaFoldDB" id="A0A4S2KUG4"/>
<evidence type="ECO:0000256" key="5">
    <source>
        <dbReference type="ARBA" id="ARBA00023242"/>
    </source>
</evidence>
<evidence type="ECO:0000313" key="9">
    <source>
        <dbReference type="EMBL" id="TGZ51688.1"/>
    </source>
</evidence>
<dbReference type="Gene3D" id="6.10.250.3030">
    <property type="match status" value="1"/>
</dbReference>
<dbReference type="InterPro" id="IPR011333">
    <property type="entry name" value="SKP1/BTB/POZ_sf"/>
</dbReference>
<evidence type="ECO:0000259" key="8">
    <source>
        <dbReference type="PROSITE" id="PS50144"/>
    </source>
</evidence>
<comment type="pathway">
    <text evidence="2">Protein modification; protein ubiquitination.</text>
</comment>
<dbReference type="InterPro" id="IPR000210">
    <property type="entry name" value="BTB/POZ_dom"/>
</dbReference>
<dbReference type="Pfam" id="PF22486">
    <property type="entry name" value="MATH_2"/>
    <property type="match status" value="1"/>
</dbReference>
<dbReference type="SUPFAM" id="SSF54695">
    <property type="entry name" value="POZ domain"/>
    <property type="match status" value="1"/>
</dbReference>
<keyword evidence="10" id="KW-1185">Reference proteome</keyword>
<comment type="subcellular location">
    <subcellularLocation>
        <location evidence="1">Nucleus</location>
    </subcellularLocation>
</comment>
<feature type="domain" description="MATH" evidence="8">
    <location>
        <begin position="41"/>
        <end position="169"/>
    </location>
</feature>
<evidence type="ECO:0000256" key="1">
    <source>
        <dbReference type="ARBA" id="ARBA00004123"/>
    </source>
</evidence>
<feature type="chain" id="PRO_5020272996" evidence="6">
    <location>
        <begin position="25"/>
        <end position="371"/>
    </location>
</feature>
<dbReference type="PANTHER" id="PTHR24413">
    <property type="entry name" value="SPECKLE-TYPE POZ PROTEIN"/>
    <property type="match status" value="1"/>
</dbReference>
<keyword evidence="4" id="KW-0833">Ubl conjugation pathway</keyword>
<evidence type="ECO:0000313" key="10">
    <source>
        <dbReference type="Proteomes" id="UP000310200"/>
    </source>
</evidence>
<evidence type="ECO:0000256" key="2">
    <source>
        <dbReference type="ARBA" id="ARBA00004906"/>
    </source>
</evidence>
<feature type="signal peptide" evidence="6">
    <location>
        <begin position="1"/>
        <end position="24"/>
    </location>
</feature>
<evidence type="ECO:0000259" key="7">
    <source>
        <dbReference type="PROSITE" id="PS50097"/>
    </source>
</evidence>
<dbReference type="EMBL" id="QBLH01001476">
    <property type="protein sequence ID" value="TGZ51688.1"/>
    <property type="molecule type" value="Genomic_DNA"/>
</dbReference>
<keyword evidence="5" id="KW-0539">Nucleus</keyword>
<gene>
    <name evidence="9" type="ORF">DBV15_03904</name>
</gene>
<comment type="caution">
    <text evidence="9">The sequence shown here is derived from an EMBL/GenBank/DDBJ whole genome shotgun (WGS) entry which is preliminary data.</text>
</comment>
<dbReference type="SUPFAM" id="SSF49599">
    <property type="entry name" value="TRAF domain-like"/>
    <property type="match status" value="1"/>
</dbReference>
<dbReference type="Gene3D" id="3.30.710.10">
    <property type="entry name" value="Potassium Channel Kv1.1, Chain A"/>
    <property type="match status" value="1"/>
</dbReference>
<comment type="similarity">
    <text evidence="3">Belongs to the Tdpoz family.</text>
</comment>
<dbReference type="GO" id="GO:0005634">
    <property type="term" value="C:nucleus"/>
    <property type="evidence" value="ECO:0007669"/>
    <property type="project" value="UniProtKB-SubCell"/>
</dbReference>
<dbReference type="STRING" id="300112.A0A4S2KUG4"/>
<dbReference type="Pfam" id="PF24570">
    <property type="entry name" value="BACK_BPM_SPOP"/>
    <property type="match status" value="1"/>
</dbReference>
<dbReference type="Pfam" id="PF00651">
    <property type="entry name" value="BTB"/>
    <property type="match status" value="1"/>
</dbReference>
<dbReference type="GO" id="GO:0030163">
    <property type="term" value="P:protein catabolic process"/>
    <property type="evidence" value="ECO:0007669"/>
    <property type="project" value="UniProtKB-ARBA"/>
</dbReference>
<sequence length="371" mass="43195">MRTLENVLHIIFLFHFKCLQSVLFGPSNIVTRCRTNFQMRKILFEWTIENFSLCYLNTLKSSTFPEGVNKEITWCLEMHGLCTDYLSLTLSLVSCRASQVVNAKYKFSILNAKKEEKEITESDDILRYTHKDTILVKSHCYKQFVRRDFLLDEVNGLLPDDKLTIFCEISVFDYVRSSYDPVTIPFKPDNVGLLLFENPEFSDITVRVDGREIQAHKAILDVQSDYFSRMLKSKMSETQNNYVTIEDIDYETVREMLRFMYTGKVENLEDLEKIINLFFAADKYELTELKVMCEKTLSTRITVEYAAEILKFTDLFRADDLKAEALNFIKSHLTDVLNTEGYKSLANSHPHLMLETLQALATRNIDRPGNE</sequence>
<dbReference type="Gene3D" id="2.60.210.10">
    <property type="entry name" value="Apoptosis, Tumor Necrosis Factor Receptor Associated Protein 2, Chain A"/>
    <property type="match status" value="1"/>
</dbReference>